<dbReference type="Pfam" id="PF13489">
    <property type="entry name" value="Methyltransf_23"/>
    <property type="match status" value="1"/>
</dbReference>
<keyword evidence="1 5" id="KW-0489">Methyltransferase</keyword>
<dbReference type="GO" id="GO:0008168">
    <property type="term" value="F:methyltransferase activity"/>
    <property type="evidence" value="ECO:0007669"/>
    <property type="project" value="UniProtKB-KW"/>
</dbReference>
<dbReference type="Gene3D" id="3.40.50.150">
    <property type="entry name" value="Vaccinia Virus protein VP39"/>
    <property type="match status" value="1"/>
</dbReference>
<dbReference type="PANTHER" id="PTHR43464">
    <property type="entry name" value="METHYLTRANSFERASE"/>
    <property type="match status" value="1"/>
</dbReference>
<dbReference type="OrthoDB" id="9810247at2"/>
<comment type="caution">
    <text evidence="5">The sequence shown here is derived from an EMBL/GenBank/DDBJ whole genome shotgun (WGS) entry which is preliminary data.</text>
</comment>
<evidence type="ECO:0000256" key="2">
    <source>
        <dbReference type="ARBA" id="ARBA00022679"/>
    </source>
</evidence>
<organism evidence="5 6">
    <name type="scientific">Histidinibacterium lentulum</name>
    <dbReference type="NCBI Taxonomy" id="2480588"/>
    <lineage>
        <taxon>Bacteria</taxon>
        <taxon>Pseudomonadati</taxon>
        <taxon>Pseudomonadota</taxon>
        <taxon>Alphaproteobacteria</taxon>
        <taxon>Rhodobacterales</taxon>
        <taxon>Paracoccaceae</taxon>
        <taxon>Histidinibacterium</taxon>
    </lineage>
</organism>
<keyword evidence="2 5" id="KW-0808">Transferase</keyword>
<evidence type="ECO:0000256" key="3">
    <source>
        <dbReference type="ARBA" id="ARBA00022691"/>
    </source>
</evidence>
<evidence type="ECO:0000256" key="1">
    <source>
        <dbReference type="ARBA" id="ARBA00022603"/>
    </source>
</evidence>
<proteinExistence type="predicted"/>
<evidence type="ECO:0000313" key="5">
    <source>
        <dbReference type="EMBL" id="ROT99093.1"/>
    </source>
</evidence>
<dbReference type="InterPro" id="IPR029063">
    <property type="entry name" value="SAM-dependent_MTases_sf"/>
</dbReference>
<keyword evidence="3" id="KW-0949">S-adenosyl-L-methionine</keyword>
<keyword evidence="6" id="KW-1185">Reference proteome</keyword>
<dbReference type="Proteomes" id="UP000268016">
    <property type="component" value="Unassembled WGS sequence"/>
</dbReference>
<dbReference type="CDD" id="cd02440">
    <property type="entry name" value="AdoMet_MTases"/>
    <property type="match status" value="1"/>
</dbReference>
<feature type="region of interest" description="Disordered" evidence="4">
    <location>
        <begin position="23"/>
        <end position="44"/>
    </location>
</feature>
<gene>
    <name evidence="5" type="ORF">EAT49_15885</name>
</gene>
<reference evidence="5 6" key="1">
    <citation type="submission" date="2018-10" db="EMBL/GenBank/DDBJ databases">
        <title>Histidinibacterium lentulum gen. nov., sp. nov., a marine bacterium from the culture broth of Picochlorum sp. 122.</title>
        <authorList>
            <person name="Wang G."/>
        </authorList>
    </citation>
    <scope>NUCLEOTIDE SEQUENCE [LARGE SCALE GENOMIC DNA]</scope>
    <source>
        <strain evidence="5 6">B17</strain>
    </source>
</reference>
<accession>A0A3N2QV37</accession>
<evidence type="ECO:0000313" key="6">
    <source>
        <dbReference type="Proteomes" id="UP000268016"/>
    </source>
</evidence>
<dbReference type="PANTHER" id="PTHR43464:SF19">
    <property type="entry name" value="UBIQUINONE BIOSYNTHESIS O-METHYLTRANSFERASE, MITOCHONDRIAL"/>
    <property type="match status" value="1"/>
</dbReference>
<dbReference type="GO" id="GO:0032259">
    <property type="term" value="P:methylation"/>
    <property type="evidence" value="ECO:0007669"/>
    <property type="project" value="UniProtKB-KW"/>
</dbReference>
<dbReference type="AlphaFoldDB" id="A0A3N2QV37"/>
<evidence type="ECO:0000256" key="4">
    <source>
        <dbReference type="SAM" id="MobiDB-lite"/>
    </source>
</evidence>
<dbReference type="SUPFAM" id="SSF53335">
    <property type="entry name" value="S-adenosyl-L-methionine-dependent methyltransferases"/>
    <property type="match status" value="1"/>
</dbReference>
<name>A0A3N2QV37_9RHOB</name>
<sequence length="290" mass="31966">MHRAPIGHRVIGRRVADRGIRPARSACGESSTRRPQTRYGLHNGGQRLDVTLTDQDRNTRFAAPYVNAGNDVVLSLVPAGVRRILDVGCGGGDNARELRATHLGVEIVGLTHSDEEVAIARPHLDAIHVVDLDRGLTDAALEAWGAPFDLLLFSHVLEHMIDPLAVLRRCLTRLQPGGYVVIAVPNVLEWRTRAKFLGGSFVYTEHGILDRTHMRFFTYETAPDELVAPIAGLTLLERRPRGSVPLGPLRRVVAARGLWSAIDRAGLRWRPNLFSREAAMLARWDGASAQ</sequence>
<dbReference type="EMBL" id="RDRB01000008">
    <property type="protein sequence ID" value="ROT99093.1"/>
    <property type="molecule type" value="Genomic_DNA"/>
</dbReference>
<protein>
    <submittedName>
        <fullName evidence="5">Class I SAM-dependent methyltransferase</fullName>
    </submittedName>
</protein>